<reference evidence="2" key="2">
    <citation type="submission" date="2023-05" db="EMBL/GenBank/DDBJ databases">
        <authorList>
            <consortium name="Lawrence Berkeley National Laboratory"/>
            <person name="Steindorff A."/>
            <person name="Hensen N."/>
            <person name="Bonometti L."/>
            <person name="Westerberg I."/>
            <person name="Brannstrom I.O."/>
            <person name="Guillou S."/>
            <person name="Cros-Aarteil S."/>
            <person name="Calhoun S."/>
            <person name="Haridas S."/>
            <person name="Kuo A."/>
            <person name="Mondo S."/>
            <person name="Pangilinan J."/>
            <person name="Riley R."/>
            <person name="Labutti K."/>
            <person name="Andreopoulos B."/>
            <person name="Lipzen A."/>
            <person name="Chen C."/>
            <person name="Yanf M."/>
            <person name="Daum C."/>
            <person name="Ng V."/>
            <person name="Clum A."/>
            <person name="Ohm R."/>
            <person name="Martin F."/>
            <person name="Silar P."/>
            <person name="Natvig D."/>
            <person name="Lalanne C."/>
            <person name="Gautier V."/>
            <person name="Ament-Velasquez S.L."/>
            <person name="Kruys A."/>
            <person name="Hutchinson M.I."/>
            <person name="Powell A.J."/>
            <person name="Barry K."/>
            <person name="Miller A.N."/>
            <person name="Grigoriev I.V."/>
            <person name="Debuchy R."/>
            <person name="Gladieux P."/>
            <person name="Thoren M.H."/>
            <person name="Johannesson H."/>
        </authorList>
    </citation>
    <scope>NUCLEOTIDE SEQUENCE</scope>
    <source>
        <strain evidence="2">CBS 892.96</strain>
    </source>
</reference>
<dbReference type="AlphaFoldDB" id="A0AAN6WDE8"/>
<proteinExistence type="predicted"/>
<dbReference type="EMBL" id="MU866114">
    <property type="protein sequence ID" value="KAK4179593.1"/>
    <property type="molecule type" value="Genomic_DNA"/>
</dbReference>
<gene>
    <name evidence="2" type="ORF">QBC36DRAFT_322280</name>
</gene>
<evidence type="ECO:0000256" key="1">
    <source>
        <dbReference type="SAM" id="MobiDB-lite"/>
    </source>
</evidence>
<comment type="caution">
    <text evidence="2">The sequence shown here is derived from an EMBL/GenBank/DDBJ whole genome shotgun (WGS) entry which is preliminary data.</text>
</comment>
<evidence type="ECO:0000313" key="2">
    <source>
        <dbReference type="EMBL" id="KAK4179593.1"/>
    </source>
</evidence>
<protein>
    <submittedName>
        <fullName evidence="2">Uncharacterized protein</fullName>
    </submittedName>
</protein>
<keyword evidence="3" id="KW-1185">Reference proteome</keyword>
<reference evidence="2" key="1">
    <citation type="journal article" date="2023" name="Mol. Phylogenet. Evol.">
        <title>Genome-scale phylogeny and comparative genomics of the fungal order Sordariales.</title>
        <authorList>
            <person name="Hensen N."/>
            <person name="Bonometti L."/>
            <person name="Westerberg I."/>
            <person name="Brannstrom I.O."/>
            <person name="Guillou S."/>
            <person name="Cros-Aarteil S."/>
            <person name="Calhoun S."/>
            <person name="Haridas S."/>
            <person name="Kuo A."/>
            <person name="Mondo S."/>
            <person name="Pangilinan J."/>
            <person name="Riley R."/>
            <person name="LaButti K."/>
            <person name="Andreopoulos B."/>
            <person name="Lipzen A."/>
            <person name="Chen C."/>
            <person name="Yan M."/>
            <person name="Daum C."/>
            <person name="Ng V."/>
            <person name="Clum A."/>
            <person name="Steindorff A."/>
            <person name="Ohm R.A."/>
            <person name="Martin F."/>
            <person name="Silar P."/>
            <person name="Natvig D.O."/>
            <person name="Lalanne C."/>
            <person name="Gautier V."/>
            <person name="Ament-Velasquez S.L."/>
            <person name="Kruys A."/>
            <person name="Hutchinson M.I."/>
            <person name="Powell A.J."/>
            <person name="Barry K."/>
            <person name="Miller A.N."/>
            <person name="Grigoriev I.V."/>
            <person name="Debuchy R."/>
            <person name="Gladieux P."/>
            <person name="Hiltunen Thoren M."/>
            <person name="Johannesson H."/>
        </authorList>
    </citation>
    <scope>NUCLEOTIDE SEQUENCE</scope>
    <source>
        <strain evidence="2">CBS 892.96</strain>
    </source>
</reference>
<sequence length="428" mass="45156">MRMTLAPDLRPQSTIPHVQLISRFTIRYSTTITLNYTVSVTNTDIDLVTITTTDTDGVTITTTDTDAVTMTITDTDGVTITTTDTDAVTITTTDTDSVTITETDSTTVTRTLYTTTYDPCPKSCSISAARVNLYFWPSDRPYTYPTTYVDPSLSYTFTSPSVYMYIPSAQGVNTLGQRVEPSTSSWILPLDLYEVSTIAYGTNATRQLTLADLGTNCPKTYNPTAIATIDADCDPMLAAPSQVRSWAYPCNACGRFGLFDPPYAVPTVTGGFFGPTTVLVTAEPITVTAPPVVETSPPPPPPPVQTGALVIEYRDTEGNVVSATTIATTGVTGGTSTSTVVFMPTNTAGSGSTETGSVSAVPSDGSGSTETGPGETPLPTTTDAPDDAPPFEETSLPTTVATAAARKLAALGVLWWMMPSVAGLVFFL</sequence>
<accession>A0AAN6WDE8</accession>
<feature type="compositionally biased region" description="Low complexity" evidence="1">
    <location>
        <begin position="362"/>
        <end position="383"/>
    </location>
</feature>
<feature type="region of interest" description="Disordered" evidence="1">
    <location>
        <begin position="346"/>
        <end position="393"/>
    </location>
</feature>
<evidence type="ECO:0000313" key="3">
    <source>
        <dbReference type="Proteomes" id="UP001302321"/>
    </source>
</evidence>
<feature type="compositionally biased region" description="Polar residues" evidence="1">
    <location>
        <begin position="346"/>
        <end position="360"/>
    </location>
</feature>
<dbReference type="Proteomes" id="UP001302321">
    <property type="component" value="Unassembled WGS sequence"/>
</dbReference>
<organism evidence="2 3">
    <name type="scientific">Triangularia setosa</name>
    <dbReference type="NCBI Taxonomy" id="2587417"/>
    <lineage>
        <taxon>Eukaryota</taxon>
        <taxon>Fungi</taxon>
        <taxon>Dikarya</taxon>
        <taxon>Ascomycota</taxon>
        <taxon>Pezizomycotina</taxon>
        <taxon>Sordariomycetes</taxon>
        <taxon>Sordariomycetidae</taxon>
        <taxon>Sordariales</taxon>
        <taxon>Podosporaceae</taxon>
        <taxon>Triangularia</taxon>
    </lineage>
</organism>
<name>A0AAN6WDE8_9PEZI</name>